<dbReference type="GO" id="GO:0007155">
    <property type="term" value="P:cell adhesion"/>
    <property type="evidence" value="ECO:0007669"/>
    <property type="project" value="TreeGrafter"/>
</dbReference>
<dbReference type="Gene3D" id="2.60.40.2130">
    <property type="entry name" value="F-spondin domain"/>
    <property type="match status" value="1"/>
</dbReference>
<reference evidence="4" key="1">
    <citation type="journal article" date="2014" name="Int. J. Syst. Evol. Microbiol.">
        <title>Complete genome sequence of Corynebacterium casei LMG S-19264T (=DSM 44701T), isolated from a smear-ripened cheese.</title>
        <authorList>
            <consortium name="US DOE Joint Genome Institute (JGI-PGF)"/>
            <person name="Walter F."/>
            <person name="Albersmeier A."/>
            <person name="Kalinowski J."/>
            <person name="Ruckert C."/>
        </authorList>
    </citation>
    <scope>NUCLEOTIDE SEQUENCE</scope>
    <source>
        <strain evidence="4">KCTC 12710</strain>
    </source>
</reference>
<feature type="chain" id="PRO_5037621345" description="Spondin domain-containing protein" evidence="2">
    <location>
        <begin position="18"/>
        <end position="315"/>
    </location>
</feature>
<dbReference type="NCBIfam" id="NF038123">
    <property type="entry name" value="NF038123_dom"/>
    <property type="match status" value="1"/>
</dbReference>
<dbReference type="PANTHER" id="PTHR11311">
    <property type="entry name" value="SPONDIN"/>
    <property type="match status" value="1"/>
</dbReference>
<reference evidence="4" key="2">
    <citation type="submission" date="2020-09" db="EMBL/GenBank/DDBJ databases">
        <authorList>
            <person name="Sun Q."/>
            <person name="Kim S."/>
        </authorList>
    </citation>
    <scope>NUCLEOTIDE SEQUENCE</scope>
    <source>
        <strain evidence="4">KCTC 12710</strain>
    </source>
</reference>
<name>A0A918V930_9FLAO</name>
<keyword evidence="1 2" id="KW-0732">Signal</keyword>
<proteinExistence type="predicted"/>
<dbReference type="Proteomes" id="UP000636004">
    <property type="component" value="Unassembled WGS sequence"/>
</dbReference>
<dbReference type="RefSeq" id="WP_189360430.1">
    <property type="nucleotide sequence ID" value="NZ_BMWZ01000004.1"/>
</dbReference>
<dbReference type="Pfam" id="PF06468">
    <property type="entry name" value="Spond_N"/>
    <property type="match status" value="1"/>
</dbReference>
<comment type="caution">
    <text evidence="4">The sequence shown here is derived from an EMBL/GenBank/DDBJ whole genome shotgun (WGS) entry which is preliminary data.</text>
</comment>
<protein>
    <recommendedName>
        <fullName evidence="3">Spondin domain-containing protein</fullName>
    </recommendedName>
</protein>
<sequence>MKKTTLYFLTTILTVFASTLSYSQSTANYTITVTTTWNAADHGSILDNNLPNDPHWSPLAFVTHKNENEFFSLGDIASQGVQNIAETGGTSSFQSEVSSAIAANTADQYKQAGFSPRGAISSASINNVTINEAFPLVTFLSMVAPSPDWFIGVNSESLRSGSTSNNGWKATYSLDLFTYDAGTDDGLDYASANAASNPKVGVFMINGAPLNGLKIATVTFTLNSTLSSASFENTSGFHVFPNPVTTGTVSISNLKNSKIETIEIYSKLGQLVKQYLIADKDSNLQIDVSGLNRGIYILRINDELGLSKSQKLIIK</sequence>
<dbReference type="PROSITE" id="PS51020">
    <property type="entry name" value="SPONDIN"/>
    <property type="match status" value="1"/>
</dbReference>
<dbReference type="NCBIfam" id="TIGR04183">
    <property type="entry name" value="Por_Secre_tail"/>
    <property type="match status" value="1"/>
</dbReference>
<evidence type="ECO:0000256" key="1">
    <source>
        <dbReference type="ARBA" id="ARBA00022729"/>
    </source>
</evidence>
<dbReference type="AlphaFoldDB" id="A0A918V930"/>
<dbReference type="GO" id="GO:0031012">
    <property type="term" value="C:extracellular matrix"/>
    <property type="evidence" value="ECO:0007669"/>
    <property type="project" value="TreeGrafter"/>
</dbReference>
<gene>
    <name evidence="4" type="ORF">GCM10007028_17630</name>
</gene>
<accession>A0A918V930</accession>
<dbReference type="PANTHER" id="PTHR11311:SF15">
    <property type="entry name" value="SPONDIN-2"/>
    <property type="match status" value="1"/>
</dbReference>
<keyword evidence="5" id="KW-1185">Reference proteome</keyword>
<dbReference type="InterPro" id="IPR009465">
    <property type="entry name" value="Spondin_N"/>
</dbReference>
<evidence type="ECO:0000313" key="4">
    <source>
        <dbReference type="EMBL" id="GGZ80752.1"/>
    </source>
</evidence>
<dbReference type="EMBL" id="BMWZ01000004">
    <property type="protein sequence ID" value="GGZ80752.1"/>
    <property type="molecule type" value="Genomic_DNA"/>
</dbReference>
<dbReference type="InterPro" id="IPR051418">
    <property type="entry name" value="Spondin/Thrombospondin_T1"/>
</dbReference>
<organism evidence="4 5">
    <name type="scientific">Algibacter mikhailovii</name>
    <dbReference type="NCBI Taxonomy" id="425498"/>
    <lineage>
        <taxon>Bacteria</taxon>
        <taxon>Pseudomonadati</taxon>
        <taxon>Bacteroidota</taxon>
        <taxon>Flavobacteriia</taxon>
        <taxon>Flavobacteriales</taxon>
        <taxon>Flavobacteriaceae</taxon>
        <taxon>Algibacter</taxon>
    </lineage>
</organism>
<evidence type="ECO:0000313" key="5">
    <source>
        <dbReference type="Proteomes" id="UP000636004"/>
    </source>
</evidence>
<evidence type="ECO:0000259" key="3">
    <source>
        <dbReference type="PROSITE" id="PS51020"/>
    </source>
</evidence>
<evidence type="ECO:0000256" key="2">
    <source>
        <dbReference type="SAM" id="SignalP"/>
    </source>
</evidence>
<feature type="signal peptide" evidence="2">
    <location>
        <begin position="1"/>
        <end position="17"/>
    </location>
</feature>
<dbReference type="InterPro" id="IPR038678">
    <property type="entry name" value="Spondin_N_sf"/>
</dbReference>
<dbReference type="Pfam" id="PF18962">
    <property type="entry name" value="Por_Secre_tail"/>
    <property type="match status" value="1"/>
</dbReference>
<dbReference type="InterPro" id="IPR026444">
    <property type="entry name" value="Secre_tail"/>
</dbReference>
<feature type="domain" description="Spondin" evidence="3">
    <location>
        <begin position="17"/>
        <end position="213"/>
    </location>
</feature>